<protein>
    <submittedName>
        <fullName evidence="1">Uncharacterized protein</fullName>
    </submittedName>
</protein>
<evidence type="ECO:0000313" key="1">
    <source>
        <dbReference type="EMBL" id="GES18162.1"/>
    </source>
</evidence>
<gene>
    <name evidence="1" type="ORF">Aple_010570</name>
</gene>
<dbReference type="AlphaFoldDB" id="A0A5M3XBM6"/>
<dbReference type="RefSeq" id="WP_155343303.1">
    <property type="nucleotide sequence ID" value="NZ_BAAAHM010000017.1"/>
</dbReference>
<comment type="caution">
    <text evidence="1">The sequence shown here is derived from an EMBL/GenBank/DDBJ whole genome shotgun (WGS) entry which is preliminary data.</text>
</comment>
<sequence length="78" mass="8367">MVTLHWRWADSPHHTERRATYASLEDARAQADHDLQLAQASGDYTSAPVRITEGAAQDGAGEGAILWTAPAPDEPGAE</sequence>
<accession>A0A5M3XBM6</accession>
<dbReference type="EMBL" id="BLAF01000006">
    <property type="protein sequence ID" value="GES18162.1"/>
    <property type="molecule type" value="Genomic_DNA"/>
</dbReference>
<organism evidence="1 2">
    <name type="scientific">Acrocarpospora pleiomorpha</name>
    <dbReference type="NCBI Taxonomy" id="90975"/>
    <lineage>
        <taxon>Bacteria</taxon>
        <taxon>Bacillati</taxon>
        <taxon>Actinomycetota</taxon>
        <taxon>Actinomycetes</taxon>
        <taxon>Streptosporangiales</taxon>
        <taxon>Streptosporangiaceae</taxon>
        <taxon>Acrocarpospora</taxon>
    </lineage>
</organism>
<evidence type="ECO:0000313" key="2">
    <source>
        <dbReference type="Proteomes" id="UP000377595"/>
    </source>
</evidence>
<dbReference type="Proteomes" id="UP000377595">
    <property type="component" value="Unassembled WGS sequence"/>
</dbReference>
<proteinExistence type="predicted"/>
<reference evidence="1 2" key="1">
    <citation type="submission" date="2019-10" db="EMBL/GenBank/DDBJ databases">
        <title>Whole genome shotgun sequence of Acrocarpospora pleiomorpha NBRC 16267.</title>
        <authorList>
            <person name="Ichikawa N."/>
            <person name="Kimura A."/>
            <person name="Kitahashi Y."/>
            <person name="Komaki H."/>
            <person name="Oguchi A."/>
        </authorList>
    </citation>
    <scope>NUCLEOTIDE SEQUENCE [LARGE SCALE GENOMIC DNA]</scope>
    <source>
        <strain evidence="1 2">NBRC 16267</strain>
    </source>
</reference>
<keyword evidence="2" id="KW-1185">Reference proteome</keyword>
<name>A0A5M3XBM6_9ACTN</name>